<gene>
    <name evidence="16" type="primary">murB</name>
    <name evidence="19" type="ORF">SAMN04488500_108118</name>
</gene>
<evidence type="ECO:0000256" key="17">
    <source>
        <dbReference type="SAM" id="MobiDB-lite"/>
    </source>
</evidence>
<evidence type="ECO:0000256" key="6">
    <source>
        <dbReference type="ARBA" id="ARBA00022618"/>
    </source>
</evidence>
<dbReference type="InterPro" id="IPR036635">
    <property type="entry name" value="MurB_C_sf"/>
</dbReference>
<dbReference type="Proteomes" id="UP000192738">
    <property type="component" value="Unassembled WGS sequence"/>
</dbReference>
<feature type="active site" evidence="16">
    <location>
        <position position="305"/>
    </location>
</feature>
<dbReference type="EC" id="1.3.1.98" evidence="16"/>
<evidence type="ECO:0000256" key="8">
    <source>
        <dbReference type="ARBA" id="ARBA00022827"/>
    </source>
</evidence>
<dbReference type="SUPFAM" id="SSF56194">
    <property type="entry name" value="Uridine diphospho-N-Acetylenolpyruvylglucosamine reductase, MurB, C-terminal domain"/>
    <property type="match status" value="1"/>
</dbReference>
<evidence type="ECO:0000256" key="9">
    <source>
        <dbReference type="ARBA" id="ARBA00022857"/>
    </source>
</evidence>
<evidence type="ECO:0000256" key="5">
    <source>
        <dbReference type="ARBA" id="ARBA00022490"/>
    </source>
</evidence>
<evidence type="ECO:0000256" key="10">
    <source>
        <dbReference type="ARBA" id="ARBA00022960"/>
    </source>
</evidence>
<name>A0A1W2BSA6_9FIRM</name>
<keyword evidence="12 16" id="KW-0560">Oxidoreductase</keyword>
<keyword evidence="13 16" id="KW-0131">Cell cycle</keyword>
<keyword evidence="11 16" id="KW-0573">Peptidoglycan synthesis</keyword>
<dbReference type="InterPro" id="IPR016169">
    <property type="entry name" value="FAD-bd_PCMH_sub2"/>
</dbReference>
<evidence type="ECO:0000256" key="12">
    <source>
        <dbReference type="ARBA" id="ARBA00023002"/>
    </source>
</evidence>
<dbReference type="GO" id="GO:0005829">
    <property type="term" value="C:cytosol"/>
    <property type="evidence" value="ECO:0007669"/>
    <property type="project" value="TreeGrafter"/>
</dbReference>
<dbReference type="InterPro" id="IPR016167">
    <property type="entry name" value="FAD-bd_PCMH_sub1"/>
</dbReference>
<evidence type="ECO:0000256" key="1">
    <source>
        <dbReference type="ARBA" id="ARBA00001974"/>
    </source>
</evidence>
<feature type="region of interest" description="Disordered" evidence="17">
    <location>
        <begin position="220"/>
        <end position="239"/>
    </location>
</feature>
<dbReference type="InterPro" id="IPR011601">
    <property type="entry name" value="MurB_C"/>
</dbReference>
<dbReference type="EMBL" id="FWXI01000008">
    <property type="protein sequence ID" value="SMC75761.1"/>
    <property type="molecule type" value="Genomic_DNA"/>
</dbReference>
<comment type="subcellular location">
    <subcellularLocation>
        <location evidence="3 16">Cytoplasm</location>
    </subcellularLocation>
</comment>
<keyword evidence="8 16" id="KW-0274">FAD</keyword>
<comment type="function">
    <text evidence="2 16">Cell wall formation.</text>
</comment>
<dbReference type="InterPro" id="IPR006094">
    <property type="entry name" value="Oxid_FAD_bind_N"/>
</dbReference>
<dbReference type="STRING" id="112901.SAMN04488500_108118"/>
<accession>A0A1W2BSA6</accession>
<dbReference type="Gene3D" id="3.90.78.10">
    <property type="entry name" value="UDP-N-acetylenolpyruvoylglucosamine reductase, C-terminal domain"/>
    <property type="match status" value="1"/>
</dbReference>
<evidence type="ECO:0000256" key="11">
    <source>
        <dbReference type="ARBA" id="ARBA00022984"/>
    </source>
</evidence>
<dbReference type="InterPro" id="IPR016166">
    <property type="entry name" value="FAD-bd_PCMH"/>
</dbReference>
<protein>
    <recommendedName>
        <fullName evidence="16">UDP-N-acetylenolpyruvoylglucosamine reductase</fullName>
        <ecNumber evidence="16">1.3.1.98</ecNumber>
    </recommendedName>
    <alternativeName>
        <fullName evidence="16">UDP-N-acetylmuramate dehydrogenase</fullName>
    </alternativeName>
</protein>
<dbReference type="UniPathway" id="UPA00219"/>
<evidence type="ECO:0000256" key="14">
    <source>
        <dbReference type="ARBA" id="ARBA00023316"/>
    </source>
</evidence>
<keyword evidence="14 16" id="KW-0961">Cell wall biogenesis/degradation</keyword>
<organism evidence="19 20">
    <name type="scientific">Sporomusa malonica</name>
    <dbReference type="NCBI Taxonomy" id="112901"/>
    <lineage>
        <taxon>Bacteria</taxon>
        <taxon>Bacillati</taxon>
        <taxon>Bacillota</taxon>
        <taxon>Negativicutes</taxon>
        <taxon>Selenomonadales</taxon>
        <taxon>Sporomusaceae</taxon>
        <taxon>Sporomusa</taxon>
    </lineage>
</organism>
<dbReference type="GO" id="GO:0071949">
    <property type="term" value="F:FAD binding"/>
    <property type="evidence" value="ECO:0007669"/>
    <property type="project" value="InterPro"/>
</dbReference>
<feature type="active site" evidence="16">
    <location>
        <position position="185"/>
    </location>
</feature>
<comment type="pathway">
    <text evidence="4 16">Cell wall biogenesis; peptidoglycan biosynthesis.</text>
</comment>
<evidence type="ECO:0000256" key="15">
    <source>
        <dbReference type="ARBA" id="ARBA00048914"/>
    </source>
</evidence>
<keyword evidence="5 16" id="KW-0963">Cytoplasm</keyword>
<dbReference type="Pfam" id="PF01565">
    <property type="entry name" value="FAD_binding_4"/>
    <property type="match status" value="1"/>
</dbReference>
<evidence type="ECO:0000259" key="18">
    <source>
        <dbReference type="PROSITE" id="PS51387"/>
    </source>
</evidence>
<feature type="domain" description="FAD-binding PCMH-type" evidence="18">
    <location>
        <begin position="40"/>
        <end position="206"/>
    </location>
</feature>
<keyword evidence="20" id="KW-1185">Reference proteome</keyword>
<dbReference type="AlphaFoldDB" id="A0A1W2BSA6"/>
<evidence type="ECO:0000256" key="3">
    <source>
        <dbReference type="ARBA" id="ARBA00004496"/>
    </source>
</evidence>
<feature type="active site" description="Proton donor" evidence="16">
    <location>
        <position position="235"/>
    </location>
</feature>
<dbReference type="GO" id="GO:0008762">
    <property type="term" value="F:UDP-N-acetylmuramate dehydrogenase activity"/>
    <property type="evidence" value="ECO:0007669"/>
    <property type="project" value="UniProtKB-UniRule"/>
</dbReference>
<dbReference type="PROSITE" id="PS51387">
    <property type="entry name" value="FAD_PCMH"/>
    <property type="match status" value="1"/>
</dbReference>
<dbReference type="InterPro" id="IPR036318">
    <property type="entry name" value="FAD-bd_PCMH-like_sf"/>
</dbReference>
<evidence type="ECO:0000256" key="4">
    <source>
        <dbReference type="ARBA" id="ARBA00004752"/>
    </source>
</evidence>
<dbReference type="HAMAP" id="MF_00037">
    <property type="entry name" value="MurB"/>
    <property type="match status" value="1"/>
</dbReference>
<evidence type="ECO:0000256" key="16">
    <source>
        <dbReference type="HAMAP-Rule" id="MF_00037"/>
    </source>
</evidence>
<dbReference type="Gene3D" id="3.30.465.10">
    <property type="match status" value="1"/>
</dbReference>
<dbReference type="NCBIfam" id="TIGR00179">
    <property type="entry name" value="murB"/>
    <property type="match status" value="1"/>
</dbReference>
<evidence type="ECO:0000313" key="20">
    <source>
        <dbReference type="Proteomes" id="UP000192738"/>
    </source>
</evidence>
<dbReference type="GO" id="GO:0071555">
    <property type="term" value="P:cell wall organization"/>
    <property type="evidence" value="ECO:0007669"/>
    <property type="project" value="UniProtKB-KW"/>
</dbReference>
<reference evidence="19 20" key="1">
    <citation type="submission" date="2017-04" db="EMBL/GenBank/DDBJ databases">
        <authorList>
            <person name="Afonso C.L."/>
            <person name="Miller P.J."/>
            <person name="Scott M.A."/>
            <person name="Spackman E."/>
            <person name="Goraichik I."/>
            <person name="Dimitrov K.M."/>
            <person name="Suarez D.L."/>
            <person name="Swayne D.E."/>
        </authorList>
    </citation>
    <scope>NUCLEOTIDE SEQUENCE [LARGE SCALE GENOMIC DNA]</scope>
    <source>
        <strain evidence="19 20">DSM 5090</strain>
    </source>
</reference>
<comment type="cofactor">
    <cofactor evidence="1 16">
        <name>FAD</name>
        <dbReference type="ChEBI" id="CHEBI:57692"/>
    </cofactor>
</comment>
<dbReference type="PANTHER" id="PTHR21071">
    <property type="entry name" value="UDP-N-ACETYLENOLPYRUVOYLGLUCOSAMINE REDUCTASE"/>
    <property type="match status" value="1"/>
</dbReference>
<dbReference type="Gene3D" id="3.30.43.10">
    <property type="entry name" value="Uridine Diphospho-n-acetylenolpyruvylglucosamine Reductase, domain 2"/>
    <property type="match status" value="1"/>
</dbReference>
<comment type="catalytic activity">
    <reaction evidence="15 16">
        <text>UDP-N-acetyl-alpha-D-muramate + NADP(+) = UDP-N-acetyl-3-O-(1-carboxyvinyl)-alpha-D-glucosamine + NADPH + H(+)</text>
        <dbReference type="Rhea" id="RHEA:12248"/>
        <dbReference type="ChEBI" id="CHEBI:15378"/>
        <dbReference type="ChEBI" id="CHEBI:57783"/>
        <dbReference type="ChEBI" id="CHEBI:58349"/>
        <dbReference type="ChEBI" id="CHEBI:68483"/>
        <dbReference type="ChEBI" id="CHEBI:70757"/>
        <dbReference type="EC" id="1.3.1.98"/>
    </reaction>
</comment>
<dbReference type="GO" id="GO:0051301">
    <property type="term" value="P:cell division"/>
    <property type="evidence" value="ECO:0007669"/>
    <property type="project" value="UniProtKB-KW"/>
</dbReference>
<dbReference type="SUPFAM" id="SSF56176">
    <property type="entry name" value="FAD-binding/transporter-associated domain-like"/>
    <property type="match status" value="1"/>
</dbReference>
<evidence type="ECO:0000256" key="13">
    <source>
        <dbReference type="ARBA" id="ARBA00023306"/>
    </source>
</evidence>
<dbReference type="InterPro" id="IPR003170">
    <property type="entry name" value="MurB"/>
</dbReference>
<proteinExistence type="inferred from homology"/>
<keyword evidence="9 16" id="KW-0521">NADP</keyword>
<dbReference type="Pfam" id="PF02873">
    <property type="entry name" value="MurB_C"/>
    <property type="match status" value="1"/>
</dbReference>
<comment type="similarity">
    <text evidence="16">Belongs to the MurB family.</text>
</comment>
<evidence type="ECO:0000313" key="19">
    <source>
        <dbReference type="EMBL" id="SMC75761.1"/>
    </source>
</evidence>
<dbReference type="NCBIfam" id="NF010480">
    <property type="entry name" value="PRK13905.1"/>
    <property type="match status" value="1"/>
</dbReference>
<evidence type="ECO:0000256" key="7">
    <source>
        <dbReference type="ARBA" id="ARBA00022630"/>
    </source>
</evidence>
<keyword evidence="6 16" id="KW-0132">Cell division</keyword>
<dbReference type="PANTHER" id="PTHR21071:SF4">
    <property type="entry name" value="UDP-N-ACETYLENOLPYRUVOYLGLUCOSAMINE REDUCTASE"/>
    <property type="match status" value="1"/>
</dbReference>
<evidence type="ECO:0000256" key="2">
    <source>
        <dbReference type="ARBA" id="ARBA00003921"/>
    </source>
</evidence>
<dbReference type="GO" id="GO:0008360">
    <property type="term" value="P:regulation of cell shape"/>
    <property type="evidence" value="ECO:0007669"/>
    <property type="project" value="UniProtKB-KW"/>
</dbReference>
<dbReference type="GO" id="GO:0009252">
    <property type="term" value="P:peptidoglycan biosynthetic process"/>
    <property type="evidence" value="ECO:0007669"/>
    <property type="project" value="UniProtKB-UniRule"/>
</dbReference>
<keyword evidence="7 16" id="KW-0285">Flavoprotein</keyword>
<sequence length="312" mass="33382">MAKNEILVKMPVEFAAELEKAIPPERLLVNEPMSKHTTFRIGGPADYLVFPGSVQEVAAVLDAAKRYRVPITVLGNGSNVLVLDRGIRGLVVKFGPEMGYIRHSGSTLFAGAGALLADVSKYAATNKLTGFEFAIGIPGSIGGAVFMNAGAYEGDMSQVVQAVTAVCASCELKRFAREELKFGYRHSVFQENGCYICEVELGLSDGEDYSIRGRIDDYTSKRESKQPLEMPSAGSTFKRPQGHFAGTLIEQAGLKGTSVGGAQVSTKHAGFIINAGGATAKDVLSLINKVQDSVYKQFGVSLHPEVRVLGEE</sequence>
<keyword evidence="10 16" id="KW-0133">Cell shape</keyword>